<dbReference type="EMBL" id="JACICA010000002">
    <property type="protein sequence ID" value="MBB3702154.1"/>
    <property type="molecule type" value="Genomic_DNA"/>
</dbReference>
<keyword evidence="4 8" id="KW-0456">Lyase</keyword>
<sequence>MAEKDLHIQKDASQTSSMSKYEQAFQKYDLQLNDDTVKAAVKKLLEEKSAQYNTPEVLRYLLSTIELTTLTCNDSDESVLAMVEKYNKVAENHPDLPSFSALVTYPRFMDIVSKSLEVEGTKAACVVGGFPSSQTFIEIKTSETALAIKDGAEECDMVLSVGPFLQGDYETCADEIEEIKAVCGEVPLKVILETGELKTAANIKRASILSMYAGADLIKTSTGKTPVSATPEAAYVMCQAIKEYNNETGRMVGFKASGGVSTPQDAVLYYTIVREILGEEWIKAGLFRIGTSSLASRLLTAVTGEEFEKF</sequence>
<dbReference type="GO" id="GO:0009264">
    <property type="term" value="P:deoxyribonucleotide catabolic process"/>
    <property type="evidence" value="ECO:0007669"/>
    <property type="project" value="UniProtKB-UniRule"/>
</dbReference>
<dbReference type="SMART" id="SM01133">
    <property type="entry name" value="DeoC"/>
    <property type="match status" value="1"/>
</dbReference>
<dbReference type="CDD" id="cd00959">
    <property type="entry name" value="DeoC"/>
    <property type="match status" value="1"/>
</dbReference>
<name>A0A7W5UV53_9BACT</name>
<comment type="caution">
    <text evidence="8">The sequence shown here is derived from an EMBL/GenBank/DDBJ whole genome shotgun (WGS) entry which is preliminary data.</text>
</comment>
<dbReference type="EC" id="4.1.2.4" evidence="3 7"/>
<dbReference type="InterPro" id="IPR013785">
    <property type="entry name" value="Aldolase_TIM"/>
</dbReference>
<evidence type="ECO:0000256" key="6">
    <source>
        <dbReference type="ARBA" id="ARBA00048791"/>
    </source>
</evidence>
<dbReference type="SUPFAM" id="SSF51569">
    <property type="entry name" value="Aldolase"/>
    <property type="match status" value="1"/>
</dbReference>
<evidence type="ECO:0000313" key="9">
    <source>
        <dbReference type="Proteomes" id="UP000541425"/>
    </source>
</evidence>
<dbReference type="GO" id="GO:0004139">
    <property type="term" value="F:deoxyribose-phosphate aldolase activity"/>
    <property type="evidence" value="ECO:0007669"/>
    <property type="project" value="UniProtKB-UniRule"/>
</dbReference>
<organism evidence="8 9">
    <name type="scientific">Alloprevotella rava</name>
    <dbReference type="NCBI Taxonomy" id="671218"/>
    <lineage>
        <taxon>Bacteria</taxon>
        <taxon>Pseudomonadati</taxon>
        <taxon>Bacteroidota</taxon>
        <taxon>Bacteroidia</taxon>
        <taxon>Bacteroidales</taxon>
        <taxon>Prevotellaceae</taxon>
        <taxon>Alloprevotella</taxon>
    </lineage>
</organism>
<dbReference type="AlphaFoldDB" id="A0A7W5UV53"/>
<evidence type="ECO:0000256" key="7">
    <source>
        <dbReference type="NCBIfam" id="TIGR00126"/>
    </source>
</evidence>
<evidence type="ECO:0000256" key="3">
    <source>
        <dbReference type="ARBA" id="ARBA00012515"/>
    </source>
</evidence>
<keyword evidence="5" id="KW-0704">Schiff base</keyword>
<dbReference type="PANTHER" id="PTHR10889">
    <property type="entry name" value="DEOXYRIBOSE-PHOSPHATE ALDOLASE"/>
    <property type="match status" value="1"/>
</dbReference>
<evidence type="ECO:0000256" key="4">
    <source>
        <dbReference type="ARBA" id="ARBA00023239"/>
    </source>
</evidence>
<evidence type="ECO:0000256" key="2">
    <source>
        <dbReference type="ARBA" id="ARBA00009473"/>
    </source>
</evidence>
<dbReference type="Pfam" id="PF01791">
    <property type="entry name" value="DeoC"/>
    <property type="match status" value="1"/>
</dbReference>
<evidence type="ECO:0000256" key="1">
    <source>
        <dbReference type="ARBA" id="ARBA00004816"/>
    </source>
</evidence>
<dbReference type="PANTHER" id="PTHR10889:SF3">
    <property type="entry name" value="DEOXYRIBOSE-PHOSPHATE ALDOLASE"/>
    <property type="match status" value="1"/>
</dbReference>
<comment type="catalytic activity">
    <reaction evidence="6">
        <text>2-deoxy-D-ribose 5-phosphate = D-glyceraldehyde 3-phosphate + acetaldehyde</text>
        <dbReference type="Rhea" id="RHEA:12821"/>
        <dbReference type="ChEBI" id="CHEBI:15343"/>
        <dbReference type="ChEBI" id="CHEBI:59776"/>
        <dbReference type="ChEBI" id="CHEBI:62877"/>
        <dbReference type="EC" id="4.1.2.4"/>
    </reaction>
</comment>
<comment type="pathway">
    <text evidence="1">Carbohydrate degradation; 2-deoxy-D-ribose 1-phosphate degradation; D-glyceraldehyde 3-phosphate and acetaldehyde from 2-deoxy-alpha-D-ribose 1-phosphate: step 2/2.</text>
</comment>
<dbReference type="InterPro" id="IPR002915">
    <property type="entry name" value="DeoC/FbaB/LacD_aldolase"/>
</dbReference>
<dbReference type="Gene3D" id="3.20.20.70">
    <property type="entry name" value="Aldolase class I"/>
    <property type="match status" value="1"/>
</dbReference>
<evidence type="ECO:0000313" key="8">
    <source>
        <dbReference type="EMBL" id="MBB3702154.1"/>
    </source>
</evidence>
<dbReference type="Proteomes" id="UP000541425">
    <property type="component" value="Unassembled WGS sequence"/>
</dbReference>
<dbReference type="GO" id="GO:0005737">
    <property type="term" value="C:cytoplasm"/>
    <property type="evidence" value="ECO:0007669"/>
    <property type="project" value="InterPro"/>
</dbReference>
<evidence type="ECO:0000256" key="5">
    <source>
        <dbReference type="ARBA" id="ARBA00023270"/>
    </source>
</evidence>
<dbReference type="NCBIfam" id="TIGR00126">
    <property type="entry name" value="deoC"/>
    <property type="match status" value="1"/>
</dbReference>
<comment type="similarity">
    <text evidence="2">Belongs to the DeoC/FbaB aldolase family. DeoC type 2 subfamily.</text>
</comment>
<proteinExistence type="inferred from homology"/>
<dbReference type="GO" id="GO:0016052">
    <property type="term" value="P:carbohydrate catabolic process"/>
    <property type="evidence" value="ECO:0007669"/>
    <property type="project" value="TreeGrafter"/>
</dbReference>
<dbReference type="InterPro" id="IPR011343">
    <property type="entry name" value="DeoC"/>
</dbReference>
<reference evidence="8 9" key="1">
    <citation type="submission" date="2020-08" db="EMBL/GenBank/DDBJ databases">
        <title>Genomic Encyclopedia of Type Strains, Phase IV (KMG-IV): sequencing the most valuable type-strain genomes for metagenomic binning, comparative biology and taxonomic classification.</title>
        <authorList>
            <person name="Goeker M."/>
        </authorList>
    </citation>
    <scope>NUCLEOTIDE SEQUENCE [LARGE SCALE GENOMIC DNA]</scope>
    <source>
        <strain evidence="8 9">DSM 22548</strain>
    </source>
</reference>
<dbReference type="RefSeq" id="WP_183694719.1">
    <property type="nucleotide sequence ID" value="NZ_JACICA010000002.1"/>
</dbReference>
<gene>
    <name evidence="8" type="ORF">FHS60_000607</name>
</gene>
<protein>
    <recommendedName>
        <fullName evidence="3 7">Deoxyribose-phosphate aldolase</fullName>
        <ecNumber evidence="3 7">4.1.2.4</ecNumber>
    </recommendedName>
</protein>
<accession>A0A7W5UV53</accession>